<feature type="non-terminal residue" evidence="1">
    <location>
        <position position="1"/>
    </location>
</feature>
<dbReference type="PANTHER" id="PTHR43751:SF6">
    <property type="entry name" value="N-ACETYLGALACTOSAMINE-6-O-SULFATASE"/>
    <property type="match status" value="1"/>
</dbReference>
<dbReference type="PANTHER" id="PTHR43751">
    <property type="entry name" value="SULFATASE"/>
    <property type="match status" value="1"/>
</dbReference>
<comment type="caution">
    <text evidence="1">The sequence shown here is derived from an EMBL/GenBank/DDBJ whole genome shotgun (WGS) entry which is preliminary data.</text>
</comment>
<dbReference type="Gene3D" id="3.40.720.10">
    <property type="entry name" value="Alkaline Phosphatase, subunit A"/>
    <property type="match status" value="1"/>
</dbReference>
<proteinExistence type="predicted"/>
<dbReference type="EMBL" id="LAZR01026719">
    <property type="protein sequence ID" value="KKL67871.1"/>
    <property type="molecule type" value="Genomic_DNA"/>
</dbReference>
<organism evidence="1">
    <name type="scientific">marine sediment metagenome</name>
    <dbReference type="NCBI Taxonomy" id="412755"/>
    <lineage>
        <taxon>unclassified sequences</taxon>
        <taxon>metagenomes</taxon>
        <taxon>ecological metagenomes</taxon>
    </lineage>
</organism>
<dbReference type="SUPFAM" id="SSF53649">
    <property type="entry name" value="Alkaline phosphatase-like"/>
    <property type="match status" value="1"/>
</dbReference>
<accession>A0A0F9ENQ6</accession>
<dbReference type="InterPro" id="IPR017850">
    <property type="entry name" value="Alkaline_phosphatase_core_sf"/>
</dbReference>
<gene>
    <name evidence="1" type="ORF">LCGC14_2130660</name>
</gene>
<dbReference type="AlphaFoldDB" id="A0A0F9ENQ6"/>
<name>A0A0F9ENQ6_9ZZZZ</name>
<evidence type="ECO:0000313" key="1">
    <source>
        <dbReference type="EMBL" id="KKL67871.1"/>
    </source>
</evidence>
<reference evidence="1" key="1">
    <citation type="journal article" date="2015" name="Nature">
        <title>Complex archaea that bridge the gap between prokaryotes and eukaryotes.</title>
        <authorList>
            <person name="Spang A."/>
            <person name="Saw J.H."/>
            <person name="Jorgensen S.L."/>
            <person name="Zaremba-Niedzwiedzka K."/>
            <person name="Martijn J."/>
            <person name="Lind A.E."/>
            <person name="van Eijk R."/>
            <person name="Schleper C."/>
            <person name="Guy L."/>
            <person name="Ettema T.J."/>
        </authorList>
    </citation>
    <scope>NUCLEOTIDE SEQUENCE</scope>
</reference>
<dbReference type="InterPro" id="IPR052701">
    <property type="entry name" value="GAG_Ulvan_Degrading_Sulfatases"/>
</dbReference>
<sequence length="140" mass="15995">VIEGNQTSEATVSTVDIYAFLADYIGDNKGLEKNDAPDSYSFKSVVENTSANYQRPPLVHRDAQGRKAVRFGNWKYIESKNEQSKNPSDREKLFNLTRDGSESNNVVIEESSKTREAREYLIQVTEKSSKSIWKEQVRIK</sequence>
<protein>
    <submittedName>
        <fullName evidence="1">Uncharacterized protein</fullName>
    </submittedName>
</protein>